<evidence type="ECO:0000256" key="15">
    <source>
        <dbReference type="ARBA" id="ARBA00023128"/>
    </source>
</evidence>
<keyword evidence="14 18" id="KW-0830">Ubiquinone</keyword>
<keyword evidence="15 18" id="KW-0496">Mitochondrion</keyword>
<evidence type="ECO:0000256" key="17">
    <source>
        <dbReference type="ARBA" id="ARBA00049551"/>
    </source>
</evidence>
<dbReference type="AlphaFoldDB" id="A0A8K1VCI6"/>
<keyword evidence="8 18" id="KW-0812">Transmembrane</keyword>
<dbReference type="InterPro" id="IPR050175">
    <property type="entry name" value="Complex_I_Subunit_2"/>
</dbReference>
<comment type="similarity">
    <text evidence="3 18">Belongs to the complex I subunit 2 family.</text>
</comment>
<feature type="transmembrane region" description="Helical" evidence="18">
    <location>
        <begin position="148"/>
        <end position="167"/>
    </location>
</feature>
<feature type="transmembrane region" description="Helical" evidence="18">
    <location>
        <begin position="7"/>
        <end position="24"/>
    </location>
</feature>
<gene>
    <name evidence="20" type="primary">ND2</name>
</gene>
<evidence type="ECO:0000256" key="10">
    <source>
        <dbReference type="ARBA" id="ARBA00022967"/>
    </source>
</evidence>
<evidence type="ECO:0000256" key="6">
    <source>
        <dbReference type="ARBA" id="ARBA00022448"/>
    </source>
</evidence>
<dbReference type="PANTHER" id="PTHR46552:SF1">
    <property type="entry name" value="NADH-UBIQUINONE OXIDOREDUCTASE CHAIN 2"/>
    <property type="match status" value="1"/>
</dbReference>
<dbReference type="Pfam" id="PF00361">
    <property type="entry name" value="Proton_antipo_M"/>
    <property type="match status" value="1"/>
</dbReference>
<accession>A0A8K1VCI6</accession>
<evidence type="ECO:0000256" key="12">
    <source>
        <dbReference type="ARBA" id="ARBA00022989"/>
    </source>
</evidence>
<evidence type="ECO:0000256" key="14">
    <source>
        <dbReference type="ARBA" id="ARBA00023075"/>
    </source>
</evidence>
<keyword evidence="6" id="KW-0813">Transport</keyword>
<evidence type="ECO:0000256" key="8">
    <source>
        <dbReference type="ARBA" id="ARBA00022692"/>
    </source>
</evidence>
<evidence type="ECO:0000256" key="16">
    <source>
        <dbReference type="ARBA" id="ARBA00023136"/>
    </source>
</evidence>
<reference evidence="20" key="1">
    <citation type="submission" date="2021-09" db="EMBL/GenBank/DDBJ databases">
        <authorList>
            <person name="Li R."/>
        </authorList>
    </citation>
    <scope>NUCLEOTIDE SEQUENCE</scope>
</reference>
<evidence type="ECO:0000256" key="2">
    <source>
        <dbReference type="ARBA" id="ARBA00004448"/>
    </source>
</evidence>
<evidence type="ECO:0000256" key="1">
    <source>
        <dbReference type="ARBA" id="ARBA00003257"/>
    </source>
</evidence>
<feature type="transmembrane region" description="Helical" evidence="18">
    <location>
        <begin position="238"/>
        <end position="257"/>
    </location>
</feature>
<keyword evidence="11 18" id="KW-0249">Electron transport</keyword>
<geneLocation type="mitochondrion" evidence="20"/>
<evidence type="ECO:0000256" key="11">
    <source>
        <dbReference type="ARBA" id="ARBA00022982"/>
    </source>
</evidence>
<keyword evidence="10 18" id="KW-1278">Translocase</keyword>
<dbReference type="GO" id="GO:0006120">
    <property type="term" value="P:mitochondrial electron transport, NADH to ubiquinone"/>
    <property type="evidence" value="ECO:0007669"/>
    <property type="project" value="InterPro"/>
</dbReference>
<keyword evidence="13 18" id="KW-0520">NAD</keyword>
<name>A0A8K1VCI6_9INSE</name>
<protein>
    <recommendedName>
        <fullName evidence="5 18">NADH-ubiquinone oxidoreductase chain 2</fullName>
        <ecNumber evidence="4 18">7.1.1.2</ecNumber>
    </recommendedName>
</protein>
<dbReference type="GO" id="GO:0008137">
    <property type="term" value="F:NADH dehydrogenase (ubiquinone) activity"/>
    <property type="evidence" value="ECO:0007669"/>
    <property type="project" value="UniProtKB-EC"/>
</dbReference>
<comment type="function">
    <text evidence="1">Core subunit of the mitochondrial membrane respiratory chain NADH dehydrogenase (Complex I) that is believed to belong to the minimal assembly required for catalysis. Complex I functions in the transfer of electrons from NADH to the respiratory chain. The immediate electron acceptor for the enzyme is believed to be ubiquinone.</text>
</comment>
<dbReference type="EMBL" id="OK272542">
    <property type="protein sequence ID" value="UEK24773.1"/>
    <property type="molecule type" value="Genomic_DNA"/>
</dbReference>
<organism evidence="20">
    <name type="scientific">Neoephemera projecta</name>
    <dbReference type="NCBI Taxonomy" id="2770074"/>
    <lineage>
        <taxon>Eukaryota</taxon>
        <taxon>Metazoa</taxon>
        <taxon>Ecdysozoa</taxon>
        <taxon>Arthropoda</taxon>
        <taxon>Hexapoda</taxon>
        <taxon>Insecta</taxon>
        <taxon>Pterygota</taxon>
        <taxon>Palaeoptera</taxon>
        <taxon>Ephemeroptera</taxon>
        <taxon>Pannota</taxon>
        <taxon>Neoephemeridae</taxon>
        <taxon>Neoephemera</taxon>
    </lineage>
</organism>
<dbReference type="InterPro" id="IPR003917">
    <property type="entry name" value="NADH_UbQ_OxRdtase_chain2"/>
</dbReference>
<evidence type="ECO:0000256" key="5">
    <source>
        <dbReference type="ARBA" id="ARBA00021008"/>
    </source>
</evidence>
<feature type="transmembrane region" description="Helical" evidence="18">
    <location>
        <begin position="317"/>
        <end position="335"/>
    </location>
</feature>
<feature type="transmembrane region" description="Helical" evidence="18">
    <location>
        <begin position="174"/>
        <end position="192"/>
    </location>
</feature>
<keyword evidence="16 18" id="KW-0472">Membrane</keyword>
<comment type="catalytic activity">
    <reaction evidence="17 18">
        <text>a ubiquinone + NADH + 5 H(+)(in) = a ubiquinol + NAD(+) + 4 H(+)(out)</text>
        <dbReference type="Rhea" id="RHEA:29091"/>
        <dbReference type="Rhea" id="RHEA-COMP:9565"/>
        <dbReference type="Rhea" id="RHEA-COMP:9566"/>
        <dbReference type="ChEBI" id="CHEBI:15378"/>
        <dbReference type="ChEBI" id="CHEBI:16389"/>
        <dbReference type="ChEBI" id="CHEBI:17976"/>
        <dbReference type="ChEBI" id="CHEBI:57540"/>
        <dbReference type="ChEBI" id="CHEBI:57945"/>
        <dbReference type="EC" id="7.1.1.2"/>
    </reaction>
</comment>
<proteinExistence type="inferred from homology"/>
<evidence type="ECO:0000256" key="18">
    <source>
        <dbReference type="RuleBase" id="RU003403"/>
    </source>
</evidence>
<feature type="domain" description="NADH:quinone oxidoreductase/Mrp antiporter transmembrane" evidence="19">
    <location>
        <begin position="24"/>
        <end position="279"/>
    </location>
</feature>
<feature type="transmembrane region" description="Helical" evidence="18">
    <location>
        <begin position="269"/>
        <end position="290"/>
    </location>
</feature>
<comment type="subcellular location">
    <subcellularLocation>
        <location evidence="2 18">Mitochondrion inner membrane</location>
        <topology evidence="2 18">Multi-pass membrane protein</topology>
    </subcellularLocation>
</comment>
<keyword evidence="7 18" id="KW-0679">Respiratory chain</keyword>
<feature type="transmembrane region" description="Helical" evidence="18">
    <location>
        <begin position="198"/>
        <end position="218"/>
    </location>
</feature>
<feature type="transmembrane region" description="Helical" evidence="18">
    <location>
        <begin position="60"/>
        <end position="82"/>
    </location>
</feature>
<sequence>MLINPSYILFLTTLISSTLISISSSSWMGVWMGLEINLLSFIPLMTQFNKFTAEAALKYFLIQALASSLLLMFIILMLMQIIEMNHTPIIYTELALSISLFIKMGAAPFHFWFPNVMEGLNWMSSAILMTWQKIAPIMIISYLYNMTYVFIMIISLSVIIGAISGLNQTSLRKIMAFSSISHLGWMLSAVMINNSALMMYFSFYSFLSILLIFMFNQFKLNHINQIFNSHNYNNTMKLIFFTNLLSLGGLPPFLGFAPKWMLIQLLTTSHFYMLILIMIMFNLVTLYFYLRLTYSALIITNNEFKWMNYNYYNIKPLTYLTLLSIMGLMFTPMLLI</sequence>
<dbReference type="EC" id="7.1.1.2" evidence="4 18"/>
<evidence type="ECO:0000313" key="20">
    <source>
        <dbReference type="EMBL" id="UEK24773.1"/>
    </source>
</evidence>
<dbReference type="GO" id="GO:0005743">
    <property type="term" value="C:mitochondrial inner membrane"/>
    <property type="evidence" value="ECO:0007669"/>
    <property type="project" value="UniProtKB-SubCell"/>
</dbReference>
<comment type="function">
    <text evidence="18">Core subunit of the mitochondrial membrane respiratory chain NADH dehydrogenase (Complex I) which catalyzes electron transfer from NADH through the respiratory chain, using ubiquinone as an electron acceptor. Essential for the catalytic activity and assembly of complex I.</text>
</comment>
<evidence type="ECO:0000256" key="7">
    <source>
        <dbReference type="ARBA" id="ARBA00022660"/>
    </source>
</evidence>
<evidence type="ECO:0000259" key="19">
    <source>
        <dbReference type="Pfam" id="PF00361"/>
    </source>
</evidence>
<dbReference type="PANTHER" id="PTHR46552">
    <property type="entry name" value="NADH-UBIQUINONE OXIDOREDUCTASE CHAIN 2"/>
    <property type="match status" value="1"/>
</dbReference>
<evidence type="ECO:0000256" key="13">
    <source>
        <dbReference type="ARBA" id="ARBA00023027"/>
    </source>
</evidence>
<dbReference type="InterPro" id="IPR001750">
    <property type="entry name" value="ND/Mrp_TM"/>
</dbReference>
<dbReference type="PRINTS" id="PR01436">
    <property type="entry name" value="NADHDHGNASE2"/>
</dbReference>
<evidence type="ECO:0000256" key="3">
    <source>
        <dbReference type="ARBA" id="ARBA00007012"/>
    </source>
</evidence>
<keyword evidence="9 18" id="KW-0999">Mitochondrion inner membrane</keyword>
<feature type="transmembrane region" description="Helical" evidence="18">
    <location>
        <begin position="94"/>
        <end position="113"/>
    </location>
</feature>
<keyword evidence="12 18" id="KW-1133">Transmembrane helix</keyword>
<evidence type="ECO:0000256" key="9">
    <source>
        <dbReference type="ARBA" id="ARBA00022792"/>
    </source>
</evidence>
<evidence type="ECO:0000256" key="4">
    <source>
        <dbReference type="ARBA" id="ARBA00012944"/>
    </source>
</evidence>